<evidence type="ECO:0000313" key="3">
    <source>
        <dbReference type="Proteomes" id="UP001244011"/>
    </source>
</evidence>
<gene>
    <name evidence="2" type="ORF">QBC33DRAFT_84239</name>
</gene>
<dbReference type="PANTHER" id="PTHR28244">
    <property type="entry name" value="RNA POLYMERASE I-SPECIFIC TRANSCRIPTION INITIATION FACTOR RRN11"/>
    <property type="match status" value="1"/>
</dbReference>
<dbReference type="RefSeq" id="XP_060282921.1">
    <property type="nucleotide sequence ID" value="XM_060433133.1"/>
</dbReference>
<name>A0AAJ0FKU3_9PEZI</name>
<proteinExistence type="predicted"/>
<feature type="region of interest" description="Disordered" evidence="1">
    <location>
        <begin position="405"/>
        <end position="431"/>
    </location>
</feature>
<dbReference type="AlphaFoldDB" id="A0AAJ0FKU3"/>
<feature type="region of interest" description="Disordered" evidence="1">
    <location>
        <begin position="1"/>
        <end position="36"/>
    </location>
</feature>
<dbReference type="GO" id="GO:0017025">
    <property type="term" value="F:TBP-class protein binding"/>
    <property type="evidence" value="ECO:0007669"/>
    <property type="project" value="TreeGrafter"/>
</dbReference>
<organism evidence="2 3">
    <name type="scientific">Phialemonium atrogriseum</name>
    <dbReference type="NCBI Taxonomy" id="1093897"/>
    <lineage>
        <taxon>Eukaryota</taxon>
        <taxon>Fungi</taxon>
        <taxon>Dikarya</taxon>
        <taxon>Ascomycota</taxon>
        <taxon>Pezizomycotina</taxon>
        <taxon>Sordariomycetes</taxon>
        <taxon>Sordariomycetidae</taxon>
        <taxon>Cephalothecales</taxon>
        <taxon>Cephalothecaceae</taxon>
        <taxon>Phialemonium</taxon>
    </lineage>
</organism>
<dbReference type="Proteomes" id="UP001244011">
    <property type="component" value="Unassembled WGS sequence"/>
</dbReference>
<dbReference type="GO" id="GO:0042790">
    <property type="term" value="P:nucleolar large rRNA transcription by RNA polymerase I"/>
    <property type="evidence" value="ECO:0007669"/>
    <property type="project" value="TreeGrafter"/>
</dbReference>
<feature type="compositionally biased region" description="Acidic residues" evidence="1">
    <location>
        <begin position="405"/>
        <end position="416"/>
    </location>
</feature>
<feature type="compositionally biased region" description="Low complexity" evidence="1">
    <location>
        <begin position="10"/>
        <end position="25"/>
    </location>
</feature>
<comment type="caution">
    <text evidence="2">The sequence shown here is derived from an EMBL/GenBank/DDBJ whole genome shotgun (WGS) entry which is preliminary data.</text>
</comment>
<protein>
    <submittedName>
        <fullName evidence="2">Uncharacterized protein</fullName>
    </submittedName>
</protein>
<accession>A0AAJ0FKU3</accession>
<dbReference type="PANTHER" id="PTHR28244:SF1">
    <property type="entry name" value="RNA POLYMERASE I-SPECIFIC TRANSCRIPTION INITIATION FACTOR RRN11"/>
    <property type="match status" value="1"/>
</dbReference>
<dbReference type="GO" id="GO:0070860">
    <property type="term" value="C:RNA polymerase I core factor complex"/>
    <property type="evidence" value="ECO:0007669"/>
    <property type="project" value="TreeGrafter"/>
</dbReference>
<evidence type="ECO:0000313" key="2">
    <source>
        <dbReference type="EMBL" id="KAK1766708.1"/>
    </source>
</evidence>
<feature type="region of interest" description="Disordered" evidence="1">
    <location>
        <begin position="54"/>
        <end position="118"/>
    </location>
</feature>
<sequence>MADRKRKRSAPAFSPSSSSPRLLPSDAINPLSHPPSTLRQFAVAGLAQAEDLPSALVPGFPHRPLPRRGAPPGDEDAEAEAGPGSGAGAGGADGSGGAGGGDTEPAEEEAAAARSRAEKRAAGLEREWRIHEGEVGVVAAILRRSLAEGDLARARVAFGRLARSTVHGKPVDLRHGGYWAMGAEILMRDGEADGGLGGVAGEEGGGAAPRRWGSAANMVRVRAYFEDLIQLHPYNRHHPGSISALDFWPVMLSCEMYNVYIEHKLALEQLEAGVEDLGDAEMGGEQVKYLDSDEQMDGALREGKNKLRLQALDGMRDIANRMDSVMENPPYSTSLEMLRLRGMAALYMGDLALLPHPRTAEEEGEGKARSEEEAGRAKAMFRKLLERGGEIEPWFRHLVQLDDVKGEEEEDEDENGADLLPMYSSLPVRQP</sequence>
<dbReference type="InterPro" id="IPR053029">
    <property type="entry name" value="RNA_pol_I-specific_init_factor"/>
</dbReference>
<reference evidence="2" key="1">
    <citation type="submission" date="2023-06" db="EMBL/GenBank/DDBJ databases">
        <title>Genome-scale phylogeny and comparative genomics of the fungal order Sordariales.</title>
        <authorList>
            <consortium name="Lawrence Berkeley National Laboratory"/>
            <person name="Hensen N."/>
            <person name="Bonometti L."/>
            <person name="Westerberg I."/>
            <person name="Brannstrom I.O."/>
            <person name="Guillou S."/>
            <person name="Cros-Aarteil S."/>
            <person name="Calhoun S."/>
            <person name="Haridas S."/>
            <person name="Kuo A."/>
            <person name="Mondo S."/>
            <person name="Pangilinan J."/>
            <person name="Riley R."/>
            <person name="Labutti K."/>
            <person name="Andreopoulos B."/>
            <person name="Lipzen A."/>
            <person name="Chen C."/>
            <person name="Yanf M."/>
            <person name="Daum C."/>
            <person name="Ng V."/>
            <person name="Clum A."/>
            <person name="Steindorff A."/>
            <person name="Ohm R."/>
            <person name="Martin F."/>
            <person name="Silar P."/>
            <person name="Natvig D."/>
            <person name="Lalanne C."/>
            <person name="Gautier V."/>
            <person name="Ament-Velasquez S.L."/>
            <person name="Kruys A."/>
            <person name="Hutchinson M.I."/>
            <person name="Powell A.J."/>
            <person name="Barry K."/>
            <person name="Miller A.N."/>
            <person name="Grigoriev I.V."/>
            <person name="Debuchy R."/>
            <person name="Gladieux P."/>
            <person name="Thoren M.H."/>
            <person name="Johannesson H."/>
        </authorList>
    </citation>
    <scope>NUCLEOTIDE SEQUENCE</scope>
    <source>
        <strain evidence="2">8032-3</strain>
    </source>
</reference>
<dbReference type="GO" id="GO:0001164">
    <property type="term" value="F:RNA polymerase I core promoter sequence-specific DNA binding"/>
    <property type="evidence" value="ECO:0007669"/>
    <property type="project" value="TreeGrafter"/>
</dbReference>
<feature type="compositionally biased region" description="Gly residues" evidence="1">
    <location>
        <begin position="83"/>
        <end position="102"/>
    </location>
</feature>
<dbReference type="GeneID" id="85316320"/>
<keyword evidence="3" id="KW-1185">Reference proteome</keyword>
<dbReference type="EMBL" id="MU839010">
    <property type="protein sequence ID" value="KAK1766708.1"/>
    <property type="molecule type" value="Genomic_DNA"/>
</dbReference>
<evidence type="ECO:0000256" key="1">
    <source>
        <dbReference type="SAM" id="MobiDB-lite"/>
    </source>
</evidence>